<protein>
    <recommendedName>
        <fullName evidence="3">SGNH hydrolase-type esterase domain-containing protein</fullName>
    </recommendedName>
</protein>
<comment type="caution">
    <text evidence="1">The sequence shown here is derived from an EMBL/GenBank/DDBJ whole genome shotgun (WGS) entry which is preliminary data.</text>
</comment>
<name>A0AAV7VS56_PLEWA</name>
<organism evidence="1 2">
    <name type="scientific">Pleurodeles waltl</name>
    <name type="common">Iberian ribbed newt</name>
    <dbReference type="NCBI Taxonomy" id="8319"/>
    <lineage>
        <taxon>Eukaryota</taxon>
        <taxon>Metazoa</taxon>
        <taxon>Chordata</taxon>
        <taxon>Craniata</taxon>
        <taxon>Vertebrata</taxon>
        <taxon>Euteleostomi</taxon>
        <taxon>Amphibia</taxon>
        <taxon>Batrachia</taxon>
        <taxon>Caudata</taxon>
        <taxon>Salamandroidea</taxon>
        <taxon>Salamandridae</taxon>
        <taxon>Pleurodelinae</taxon>
        <taxon>Pleurodeles</taxon>
    </lineage>
</organism>
<dbReference type="Proteomes" id="UP001066276">
    <property type="component" value="Chromosome 2_1"/>
</dbReference>
<evidence type="ECO:0000313" key="2">
    <source>
        <dbReference type="Proteomes" id="UP001066276"/>
    </source>
</evidence>
<dbReference type="SUPFAM" id="SSF52266">
    <property type="entry name" value="SGNH hydrolase"/>
    <property type="match status" value="1"/>
</dbReference>
<gene>
    <name evidence="1" type="ORF">NDU88_007914</name>
</gene>
<dbReference type="EMBL" id="JANPWB010000003">
    <property type="protein sequence ID" value="KAJ1204133.1"/>
    <property type="molecule type" value="Genomic_DNA"/>
</dbReference>
<evidence type="ECO:0008006" key="3">
    <source>
        <dbReference type="Google" id="ProtNLM"/>
    </source>
</evidence>
<sequence>MQGVAFRWCGIGGGGITQRQHLVDMARGCGGLQSPDLIFIHLGGNNLVLLGRKALRETVFLELTRVAKQFPGPAFAWSHMVTRHRINLSAKRAANARGRVITRLNHVKSRR</sequence>
<dbReference type="AlphaFoldDB" id="A0AAV7VS56"/>
<accession>A0AAV7VS56</accession>
<evidence type="ECO:0000313" key="1">
    <source>
        <dbReference type="EMBL" id="KAJ1204133.1"/>
    </source>
</evidence>
<reference evidence="1" key="1">
    <citation type="journal article" date="2022" name="bioRxiv">
        <title>Sequencing and chromosome-scale assembly of the giantPleurodeles waltlgenome.</title>
        <authorList>
            <person name="Brown T."/>
            <person name="Elewa A."/>
            <person name="Iarovenko S."/>
            <person name="Subramanian E."/>
            <person name="Araus A.J."/>
            <person name="Petzold A."/>
            <person name="Susuki M."/>
            <person name="Suzuki K.-i.T."/>
            <person name="Hayashi T."/>
            <person name="Toyoda A."/>
            <person name="Oliveira C."/>
            <person name="Osipova E."/>
            <person name="Leigh N.D."/>
            <person name="Simon A."/>
            <person name="Yun M.H."/>
        </authorList>
    </citation>
    <scope>NUCLEOTIDE SEQUENCE</scope>
    <source>
        <strain evidence="1">20211129_DDA</strain>
        <tissue evidence="1">Liver</tissue>
    </source>
</reference>
<keyword evidence="2" id="KW-1185">Reference proteome</keyword>
<proteinExistence type="predicted"/>